<reference evidence="3" key="1">
    <citation type="journal article" date="2019" name="Int. J. Syst. Evol. Microbiol.">
        <title>The Global Catalogue of Microorganisms (GCM) 10K type strain sequencing project: providing services to taxonomists for standard genome sequencing and annotation.</title>
        <authorList>
            <consortium name="The Broad Institute Genomics Platform"/>
            <consortium name="The Broad Institute Genome Sequencing Center for Infectious Disease"/>
            <person name="Wu L."/>
            <person name="Ma J."/>
        </authorList>
    </citation>
    <scope>NUCLEOTIDE SEQUENCE [LARGE SCALE GENOMIC DNA]</scope>
    <source>
        <strain evidence="3">DT28</strain>
    </source>
</reference>
<keyword evidence="1" id="KW-0732">Signal</keyword>
<dbReference type="InterPro" id="IPR029058">
    <property type="entry name" value="AB_hydrolase_fold"/>
</dbReference>
<dbReference type="RefSeq" id="WP_377332787.1">
    <property type="nucleotide sequence ID" value="NZ_JBHSGB010000006.1"/>
</dbReference>
<protein>
    <submittedName>
        <fullName evidence="2">Esterase/lipase family protein</fullName>
    </submittedName>
</protein>
<dbReference type="Proteomes" id="UP001595962">
    <property type="component" value="Unassembled WGS sequence"/>
</dbReference>
<evidence type="ECO:0000313" key="2">
    <source>
        <dbReference type="EMBL" id="MFC4654721.1"/>
    </source>
</evidence>
<sequence length="559" mass="62685">MLRLVLLLLLSSLLGACSSPHFLRLLPSTQQALEANQLFAYQYAAMQQLSPEELSSHCMDLALLPEKSANRALRQLSCAALWLPVTHSADEKNQAVSLYNQSLNQLLLQLHPRKKLSRPALRLELLHVVDETGASMTDWWPTSLFSSDRAEYQPPTNGLGVSIVAARDRSDRPEDLNYPPEGVYRSYTVLLDRMEFGEDQQIKLFFRAYDEHQLKQLPLTGLRFDAAASYLWLMQHAKVMDFELSGLFSAADSDERYGVFSVTPLSAHKIPILMIHGLNSSPVIWFELSLAILQNPALAERYQIWHAFYPSGPPPFYNAMRMRKKTDELLARLQQQQCSPELQQMVIVGHSMGGIISKTFIQNSGYELWDRTFIKRPQQLGASAEQLNQVRDIFLFSARPYVDKVIFLDTPHGGSEMSESLLGRLTSAFITLPGNFLTMFRQLLDKIGINQLTPAMQPYFVSGGPNSVQALSPSHPLLQGLNQLPYQRPVYSIVGSEGALYCFDTKSCSQLSDGVVPYLSAHQPKAEQQLIVQSSHNSYRSPEALGFILKLLGSPAPTN</sequence>
<comment type="caution">
    <text evidence="2">The sequence shown here is derived from an EMBL/GenBank/DDBJ whole genome shotgun (WGS) entry which is preliminary data.</text>
</comment>
<evidence type="ECO:0000256" key="1">
    <source>
        <dbReference type="SAM" id="SignalP"/>
    </source>
</evidence>
<name>A0ABV9JKE1_9GAMM</name>
<accession>A0ABV9JKE1</accession>
<dbReference type="Gene3D" id="3.40.50.1820">
    <property type="entry name" value="alpha/beta hydrolase"/>
    <property type="match status" value="1"/>
</dbReference>
<dbReference type="EMBL" id="JBHSGB010000006">
    <property type="protein sequence ID" value="MFC4654721.1"/>
    <property type="molecule type" value="Genomic_DNA"/>
</dbReference>
<feature type="chain" id="PRO_5047067755" evidence="1">
    <location>
        <begin position="17"/>
        <end position="559"/>
    </location>
</feature>
<organism evidence="2 3">
    <name type="scientific">Rheinheimera marina</name>
    <dbReference type="NCBI Taxonomy" id="1774958"/>
    <lineage>
        <taxon>Bacteria</taxon>
        <taxon>Pseudomonadati</taxon>
        <taxon>Pseudomonadota</taxon>
        <taxon>Gammaproteobacteria</taxon>
        <taxon>Chromatiales</taxon>
        <taxon>Chromatiaceae</taxon>
        <taxon>Rheinheimera</taxon>
    </lineage>
</organism>
<evidence type="ECO:0000313" key="3">
    <source>
        <dbReference type="Proteomes" id="UP001595962"/>
    </source>
</evidence>
<dbReference type="PROSITE" id="PS51257">
    <property type="entry name" value="PROKAR_LIPOPROTEIN"/>
    <property type="match status" value="1"/>
</dbReference>
<proteinExistence type="predicted"/>
<keyword evidence="3" id="KW-1185">Reference proteome</keyword>
<dbReference type="SUPFAM" id="SSF53474">
    <property type="entry name" value="alpha/beta-Hydrolases"/>
    <property type="match status" value="1"/>
</dbReference>
<gene>
    <name evidence="2" type="ORF">ACFO3I_06760</name>
</gene>
<feature type="signal peptide" evidence="1">
    <location>
        <begin position="1"/>
        <end position="16"/>
    </location>
</feature>